<evidence type="ECO:0000256" key="5">
    <source>
        <dbReference type="ARBA" id="ARBA00023211"/>
    </source>
</evidence>
<protein>
    <recommendedName>
        <fullName evidence="8">Serine/threonine-protein phosphatase</fullName>
        <ecNumber evidence="8">3.1.3.16</ecNumber>
    </recommendedName>
</protein>
<dbReference type="GO" id="GO:0004722">
    <property type="term" value="F:protein serine/threonine phosphatase activity"/>
    <property type="evidence" value="ECO:0007669"/>
    <property type="project" value="UniProtKB-EC"/>
</dbReference>
<accession>A0A1J4KK00</accession>
<dbReference type="InterPro" id="IPR029052">
    <property type="entry name" value="Metallo-depent_PP-like"/>
</dbReference>
<feature type="region of interest" description="Disordered" evidence="9">
    <location>
        <begin position="358"/>
        <end position="378"/>
    </location>
</feature>
<name>A0A1J4KK00_9EUKA</name>
<dbReference type="GO" id="GO:0005634">
    <property type="term" value="C:nucleus"/>
    <property type="evidence" value="ECO:0007669"/>
    <property type="project" value="TreeGrafter"/>
</dbReference>
<dbReference type="OrthoDB" id="10459682at2759"/>
<proteinExistence type="inferred from homology"/>
<evidence type="ECO:0000256" key="6">
    <source>
        <dbReference type="ARBA" id="ARBA00047761"/>
    </source>
</evidence>
<feature type="region of interest" description="Disordered" evidence="9">
    <location>
        <begin position="406"/>
        <end position="437"/>
    </location>
</feature>
<dbReference type="InterPro" id="IPR050341">
    <property type="entry name" value="PP1_catalytic_subunit"/>
</dbReference>
<evidence type="ECO:0000256" key="1">
    <source>
        <dbReference type="ARBA" id="ARBA00001936"/>
    </source>
</evidence>
<dbReference type="PRINTS" id="PR00114">
    <property type="entry name" value="STPHPHTASE"/>
</dbReference>
<dbReference type="EMBL" id="MLAK01000624">
    <property type="protein sequence ID" value="OHT10006.1"/>
    <property type="molecule type" value="Genomic_DNA"/>
</dbReference>
<comment type="catalytic activity">
    <reaction evidence="6">
        <text>O-phospho-L-seryl-[protein] + H2O = L-seryl-[protein] + phosphate</text>
        <dbReference type="Rhea" id="RHEA:20629"/>
        <dbReference type="Rhea" id="RHEA-COMP:9863"/>
        <dbReference type="Rhea" id="RHEA-COMP:11604"/>
        <dbReference type="ChEBI" id="CHEBI:15377"/>
        <dbReference type="ChEBI" id="CHEBI:29999"/>
        <dbReference type="ChEBI" id="CHEBI:43474"/>
        <dbReference type="ChEBI" id="CHEBI:83421"/>
        <dbReference type="EC" id="3.1.3.16"/>
    </reaction>
</comment>
<dbReference type="SMART" id="SM00156">
    <property type="entry name" value="PP2Ac"/>
    <property type="match status" value="1"/>
</dbReference>
<evidence type="ECO:0000256" key="3">
    <source>
        <dbReference type="ARBA" id="ARBA00022801"/>
    </source>
</evidence>
<dbReference type="AlphaFoldDB" id="A0A1J4KK00"/>
<evidence type="ECO:0000313" key="12">
    <source>
        <dbReference type="Proteomes" id="UP000179807"/>
    </source>
</evidence>
<evidence type="ECO:0000256" key="4">
    <source>
        <dbReference type="ARBA" id="ARBA00022912"/>
    </source>
</evidence>
<dbReference type="EC" id="3.1.3.16" evidence="8"/>
<dbReference type="Pfam" id="PF00149">
    <property type="entry name" value="Metallophos"/>
    <property type="match status" value="1"/>
</dbReference>
<dbReference type="Gene3D" id="3.60.21.10">
    <property type="match status" value="1"/>
</dbReference>
<keyword evidence="4" id="KW-0904">Protein phosphatase</keyword>
<keyword evidence="12" id="KW-1185">Reference proteome</keyword>
<comment type="caution">
    <text evidence="11">The sequence shown here is derived from an EMBL/GenBank/DDBJ whole genome shotgun (WGS) entry which is preliminary data.</text>
</comment>
<keyword evidence="5" id="KW-0464">Manganese</keyword>
<evidence type="ECO:0000313" key="11">
    <source>
        <dbReference type="EMBL" id="OHT10006.1"/>
    </source>
</evidence>
<dbReference type="GO" id="GO:0005737">
    <property type="term" value="C:cytoplasm"/>
    <property type="evidence" value="ECO:0007669"/>
    <property type="project" value="TreeGrafter"/>
</dbReference>
<dbReference type="VEuPathDB" id="TrichDB:TRFO_20917"/>
<comment type="cofactor">
    <cofactor evidence="1">
        <name>Mn(2+)</name>
        <dbReference type="ChEBI" id="CHEBI:29035"/>
    </cofactor>
</comment>
<dbReference type="GeneID" id="94836363"/>
<evidence type="ECO:0000256" key="8">
    <source>
        <dbReference type="RuleBase" id="RU004273"/>
    </source>
</evidence>
<dbReference type="RefSeq" id="XP_068363142.1">
    <property type="nucleotide sequence ID" value="XM_068501659.1"/>
</dbReference>
<evidence type="ECO:0000256" key="7">
    <source>
        <dbReference type="ARBA" id="ARBA00048336"/>
    </source>
</evidence>
<dbReference type="Proteomes" id="UP000179807">
    <property type="component" value="Unassembled WGS sequence"/>
</dbReference>
<reference evidence="11" key="1">
    <citation type="submission" date="2016-10" db="EMBL/GenBank/DDBJ databases">
        <authorList>
            <person name="Benchimol M."/>
            <person name="Almeida L.G."/>
            <person name="Vasconcelos A.T."/>
            <person name="Perreira-Neves A."/>
            <person name="Rosa I.A."/>
            <person name="Tasca T."/>
            <person name="Bogo M.R."/>
            <person name="de Souza W."/>
        </authorList>
    </citation>
    <scope>NUCLEOTIDE SEQUENCE [LARGE SCALE GENOMIC DNA]</scope>
    <source>
        <strain evidence="11">K</strain>
    </source>
</reference>
<sequence>MKKTNANPVLQKIYHCYRTLTTIDVSEYENNQAQLVFPILPIPLLGTVCKTAAHVFNEEPDILRINSDVIIVGDIHGHILDLFRIFRKFGHPPKQTYLFLGDIVDRGEFSSETAIYILLLKCLFPNSVYVIRGNHEFSKMWENSGFNLELTQIYGQEKVDLAIHQFEKVFSFLPLAAIVNDTNICLHGGIGPDFTDINSLNSIKRPLNSFDDEPVLSILWSDPNESVTEYIESPRGSGYFFGAEPLKTFLEANNLTLLIRGHQCIDKGCEFGLNEQVVTVFSASFYCGNKPNKAGVLIIKSDNSREVVTFPALRYIMRYDALFLESSSETSLQLVSKPSKPPPSPLVSSNGIFTSSNQLSTNSDYSNPSNSCSNSLQNLDRMPDIASTSSTYNANSIYNSSYSNLPIVPPPPPLQLTPPKAPSTPSGGSPRRLRKDRNIVSSYKNLNLKPKLFNEMTESIQLAATSDVAVLTRSQPLLFQPSPPSVRRNRGGDDDLRPARKGNSILANTRLKKESGIKVFKQKSAFHF</sequence>
<evidence type="ECO:0000259" key="10">
    <source>
        <dbReference type="PROSITE" id="PS00125"/>
    </source>
</evidence>
<gene>
    <name evidence="11" type="ORF">TRFO_20917</name>
</gene>
<dbReference type="CDD" id="cd00144">
    <property type="entry name" value="MPP_PPP_family"/>
    <property type="match status" value="1"/>
</dbReference>
<comment type="similarity">
    <text evidence="8">Belongs to the PPP phosphatase family.</text>
</comment>
<dbReference type="SUPFAM" id="SSF56300">
    <property type="entry name" value="Metallo-dependent phosphatases"/>
    <property type="match status" value="1"/>
</dbReference>
<evidence type="ECO:0000256" key="9">
    <source>
        <dbReference type="SAM" id="MobiDB-lite"/>
    </source>
</evidence>
<dbReference type="InterPro" id="IPR004843">
    <property type="entry name" value="Calcineurin-like_PHP"/>
</dbReference>
<dbReference type="GO" id="GO:0046872">
    <property type="term" value="F:metal ion binding"/>
    <property type="evidence" value="ECO:0007669"/>
    <property type="project" value="UniProtKB-KW"/>
</dbReference>
<feature type="region of interest" description="Disordered" evidence="9">
    <location>
        <begin position="479"/>
        <end position="501"/>
    </location>
</feature>
<dbReference type="PANTHER" id="PTHR11668">
    <property type="entry name" value="SERINE/THREONINE PROTEIN PHOSPHATASE"/>
    <property type="match status" value="1"/>
</dbReference>
<dbReference type="PROSITE" id="PS00125">
    <property type="entry name" value="SER_THR_PHOSPHATASE"/>
    <property type="match status" value="1"/>
</dbReference>
<organism evidence="11 12">
    <name type="scientific">Tritrichomonas foetus</name>
    <dbReference type="NCBI Taxonomy" id="1144522"/>
    <lineage>
        <taxon>Eukaryota</taxon>
        <taxon>Metamonada</taxon>
        <taxon>Parabasalia</taxon>
        <taxon>Tritrichomonadida</taxon>
        <taxon>Tritrichomonadidae</taxon>
        <taxon>Tritrichomonas</taxon>
    </lineage>
</organism>
<feature type="domain" description="Serine/threonine specific protein phosphatases" evidence="10">
    <location>
        <begin position="131"/>
        <end position="136"/>
    </location>
</feature>
<dbReference type="PANTHER" id="PTHR11668:SF300">
    <property type="entry name" value="SERINE_THREONINE-PROTEIN PHOSPHATASE"/>
    <property type="match status" value="1"/>
</dbReference>
<keyword evidence="3 8" id="KW-0378">Hydrolase</keyword>
<comment type="catalytic activity">
    <reaction evidence="7 8">
        <text>O-phospho-L-threonyl-[protein] + H2O = L-threonyl-[protein] + phosphate</text>
        <dbReference type="Rhea" id="RHEA:47004"/>
        <dbReference type="Rhea" id="RHEA-COMP:11060"/>
        <dbReference type="Rhea" id="RHEA-COMP:11605"/>
        <dbReference type="ChEBI" id="CHEBI:15377"/>
        <dbReference type="ChEBI" id="CHEBI:30013"/>
        <dbReference type="ChEBI" id="CHEBI:43474"/>
        <dbReference type="ChEBI" id="CHEBI:61977"/>
        <dbReference type="EC" id="3.1.3.16"/>
    </reaction>
</comment>
<dbReference type="InterPro" id="IPR006186">
    <property type="entry name" value="Ser/Thr-sp_prot-phosphatase"/>
</dbReference>
<feature type="compositionally biased region" description="Pro residues" evidence="9">
    <location>
        <begin position="407"/>
        <end position="422"/>
    </location>
</feature>
<evidence type="ECO:0000256" key="2">
    <source>
        <dbReference type="ARBA" id="ARBA00022723"/>
    </source>
</evidence>
<feature type="region of interest" description="Disordered" evidence="9">
    <location>
        <begin position="334"/>
        <end position="353"/>
    </location>
</feature>
<keyword evidence="2" id="KW-0479">Metal-binding</keyword>